<feature type="compositionally biased region" description="Acidic residues" evidence="12">
    <location>
        <begin position="881"/>
        <end position="890"/>
    </location>
</feature>
<feature type="compositionally biased region" description="Polar residues" evidence="12">
    <location>
        <begin position="1"/>
        <end position="10"/>
    </location>
</feature>
<dbReference type="GO" id="GO:0016579">
    <property type="term" value="P:protein deubiquitination"/>
    <property type="evidence" value="ECO:0007669"/>
    <property type="project" value="InterPro"/>
</dbReference>
<evidence type="ECO:0000313" key="15">
    <source>
        <dbReference type="EMBL" id="EJS43200.1"/>
    </source>
</evidence>
<feature type="compositionally biased region" description="Low complexity" evidence="12">
    <location>
        <begin position="1226"/>
        <end position="1242"/>
    </location>
</feature>
<dbReference type="Proteomes" id="UP000006968">
    <property type="component" value="Chromosome X"/>
</dbReference>
<evidence type="ECO:0000259" key="14">
    <source>
        <dbReference type="PROSITE" id="PS51283"/>
    </source>
</evidence>
<protein>
    <recommendedName>
        <fullName evidence="3">ubiquitinyl hydrolase 1</fullName>
        <ecNumber evidence="3">3.4.19.12</ecNumber>
    </recommendedName>
    <alternativeName>
        <fullName evidence="11">Deubiquitinating enzyme 12</fullName>
    </alternativeName>
    <alternativeName>
        <fullName evidence="9">Ubiquitin thioesterase 12</fullName>
    </alternativeName>
    <alternativeName>
        <fullName evidence="10">Ubiquitin-specific-processing protease 12</fullName>
    </alternativeName>
</protein>
<dbReference type="SUPFAM" id="SSF143791">
    <property type="entry name" value="DUSP-like"/>
    <property type="match status" value="1"/>
</dbReference>
<dbReference type="SUPFAM" id="SSF54001">
    <property type="entry name" value="Cysteine proteinases"/>
    <property type="match status" value="1"/>
</dbReference>
<accession>J8PM68</accession>
<dbReference type="InterPro" id="IPR001394">
    <property type="entry name" value="Peptidase_C19_UCH"/>
</dbReference>
<proteinExistence type="inferred from homology"/>
<dbReference type="Pfam" id="PF00443">
    <property type="entry name" value="UCH"/>
    <property type="match status" value="2"/>
</dbReference>
<dbReference type="FunFam" id="3.90.70.10:FF:000203">
    <property type="entry name" value="Ubiquitin carboxyl-terminal hydrolase"/>
    <property type="match status" value="1"/>
</dbReference>
<dbReference type="Pfam" id="PF06337">
    <property type="entry name" value="DUSP"/>
    <property type="match status" value="1"/>
</dbReference>
<evidence type="ECO:0000259" key="13">
    <source>
        <dbReference type="PROSITE" id="PS50235"/>
    </source>
</evidence>
<dbReference type="OrthoDB" id="292964at2759"/>
<keyword evidence="5" id="KW-0645">Protease</keyword>
<dbReference type="FunFam" id="3.90.70.10:FF:000180">
    <property type="entry name" value="Ubiquitin carboxyl-terminal hydrolase"/>
    <property type="match status" value="1"/>
</dbReference>
<dbReference type="GO" id="GO:0006508">
    <property type="term" value="P:proteolysis"/>
    <property type="evidence" value="ECO:0007669"/>
    <property type="project" value="UniProtKB-KW"/>
</dbReference>
<evidence type="ECO:0000256" key="7">
    <source>
        <dbReference type="ARBA" id="ARBA00022801"/>
    </source>
</evidence>
<feature type="domain" description="DUSP" evidence="14">
    <location>
        <begin position="98"/>
        <end position="200"/>
    </location>
</feature>
<dbReference type="InterPro" id="IPR006615">
    <property type="entry name" value="Pept_C19_DUSP"/>
</dbReference>
<dbReference type="PANTHER" id="PTHR21646">
    <property type="entry name" value="UBIQUITIN CARBOXYL-TERMINAL HYDROLASE"/>
    <property type="match status" value="1"/>
</dbReference>
<dbReference type="PROSITE" id="PS51283">
    <property type="entry name" value="DUSP"/>
    <property type="match status" value="1"/>
</dbReference>
<dbReference type="InterPro" id="IPR035927">
    <property type="entry name" value="DUSP-like_sf"/>
</dbReference>
<dbReference type="PROSITE" id="PS00973">
    <property type="entry name" value="USP_2"/>
    <property type="match status" value="1"/>
</dbReference>
<evidence type="ECO:0000256" key="9">
    <source>
        <dbReference type="ARBA" id="ARBA00075183"/>
    </source>
</evidence>
<reference evidence="15 16" key="1">
    <citation type="journal article" date="2013" name="BMC Genomics">
        <title>High quality de novo sequencing and assembly of the Saccharomyces arboricolus genome.</title>
        <authorList>
            <person name="Liti G."/>
            <person name="Nguyen Ba A.N."/>
            <person name="Blythe M."/>
            <person name="Mueller C.A."/>
            <person name="Bergstroem A."/>
            <person name="Cubillos F.A."/>
            <person name="Dafhnis-Calas F."/>
            <person name="Khoshraftar S."/>
            <person name="Malla S."/>
            <person name="Mehta N."/>
            <person name="Siow C.C."/>
            <person name="Warringer J."/>
            <person name="Moses A.M."/>
            <person name="Louis E.J."/>
            <person name="Nieduszynski C.A."/>
        </authorList>
    </citation>
    <scope>NUCLEOTIDE SEQUENCE [LARGE SCALE GENOMIC DNA]</scope>
    <source>
        <strain evidence="16">H-6 / AS 2.3317 / CBS 10644</strain>
    </source>
</reference>
<name>J8PM68_SACAR</name>
<comment type="similarity">
    <text evidence="2">Belongs to the peptidase C19 family.</text>
</comment>
<feature type="region of interest" description="Disordered" evidence="12">
    <location>
        <begin position="881"/>
        <end position="902"/>
    </location>
</feature>
<dbReference type="EC" id="3.4.19.12" evidence="3"/>
<dbReference type="HOGENOM" id="CLU_001060_7_1_1"/>
<dbReference type="SMART" id="SM00695">
    <property type="entry name" value="DUSP"/>
    <property type="match status" value="1"/>
</dbReference>
<dbReference type="CDD" id="cd02674">
    <property type="entry name" value="Peptidase_C19R"/>
    <property type="match status" value="1"/>
</dbReference>
<keyword evidence="6" id="KW-0833">Ubl conjugation pathway</keyword>
<dbReference type="AlphaFoldDB" id="J8PM68"/>
<evidence type="ECO:0000256" key="1">
    <source>
        <dbReference type="ARBA" id="ARBA00000707"/>
    </source>
</evidence>
<gene>
    <name evidence="15" type="ORF">SU7_1692</name>
</gene>
<evidence type="ECO:0000313" key="16">
    <source>
        <dbReference type="Proteomes" id="UP000006968"/>
    </source>
</evidence>
<sequence>MGSSNVSSRESPLAYDEDPQSPDGTTPCDRLGVDLMNVLENDDEIKKEEVALVFHREIENTGSDASAGSSFTGANGVLGGLNANNETNVEANDIDEGLTLKQQREIIARLIEASSETQREGDKVCIIPKEWYDKFLDANVTDPRDIGPIDTHMICRDFENFVLEDYNTCPYLSVPESVFEFLVESYGLTSGSYPVVTNLVLNQTTGKLETEYNKWFFRLHFLTDKQELRKRRQSQDDSVLYLSLSALNLVRDLIEKSMNLFFERADHLDINSVDFKIWFVSQGSEFPTDSSVNNFLNASYEMTPLQFLELPIKKLLVPEMFENRLDKITSNPSDLVIEVKPIEGDYHWASNYFAYNKLGPASGTTGLVNLGNSCYMNSALQCLVHVPQLRDYFLYNGYEKEINEENPLGYHGYVAKAFSNLVQKLFQNKLSTMQRNGAFPPTMFKSTVGHFNSMFSGYMQQDSQEFLAFLLDSLHEDLNRIMKKEYIEKPSLSADDDVNDWNVIKKLASETWEMHLKRNCSIITDLFVGMYKSTLYCPECKNISITFDPYNDVTLPLPVNTVWSKTVKIFPMNSPPLLLEVELSKSSMYMDLKEYVGKISGLDPNTLFGCEVFSNQIYVNYESTESNAQFLTLQELIKPADDVVFYELPVTDNNDIIVPVVNTRIEKGYRNAMLFGVPFFITLTKEETHNPGAIRTKLQKKFVHLSGGFIPFPTPVGAGVNSVNSFPLLAEKYPDVELHEYKDILQYVSNMAANKEKSFFSIKILPVEKEQQFVSINQAGPNFWAPFSQLNYSKVIDINDRLSDVVKDLYNYPTLAESVEGTPMQVDGEGEVDLDKAENYSDSFESENKKLDKKLETNIGNRNKNDAQDEDMEIMDDIEEDASIEPEPEPTDNIQPEFLGETDDSLSSTLHGILSVDDMIVCEWEESASNEAFSDDKIHNWENPAALPNTELENAKLERTNVKERTITLDDCLQLFSKPEILGLNDSWYCPTCKEHRQATKQIQLWNTPDILLIHLKRFESQRSFSDKIDATVNFPITNLDLSKHTVYKDDLRGSIYDLYAVDNHYGGLGGGHYTAYVKNFVDNKWYYFDDSRVTETVPENSVAGSAYLLFYIRRSKDSNELGSTELQEIIKESRQGYDQRVKKIYDEQMKLYETNKTDNEEDIPDDTAECKEDVQAPEYSNRSLEVGHIETHDCGDEYNNDDGERTNSGRRKLRLLKKVYKRNSDLSSSSTSEISEGGLESESTDLGYKNYTALHSPE</sequence>
<evidence type="ECO:0000256" key="4">
    <source>
        <dbReference type="ARBA" id="ARBA00022553"/>
    </source>
</evidence>
<dbReference type="Gene3D" id="3.30.2230.10">
    <property type="entry name" value="DUSP-like"/>
    <property type="match status" value="1"/>
</dbReference>
<feature type="domain" description="USP" evidence="13">
    <location>
        <begin position="365"/>
        <end position="1115"/>
    </location>
</feature>
<dbReference type="PROSITE" id="PS00972">
    <property type="entry name" value="USP_1"/>
    <property type="match status" value="1"/>
</dbReference>
<dbReference type="Gene3D" id="3.90.70.10">
    <property type="entry name" value="Cysteine proteinases"/>
    <property type="match status" value="2"/>
</dbReference>
<evidence type="ECO:0000256" key="10">
    <source>
        <dbReference type="ARBA" id="ARBA00078780"/>
    </source>
</evidence>
<dbReference type="EMBL" id="ALIE01000110">
    <property type="protein sequence ID" value="EJS43200.1"/>
    <property type="molecule type" value="Genomic_DNA"/>
</dbReference>
<organism evidence="15 16">
    <name type="scientific">Saccharomyces arboricola (strain H-6 / AS 2.3317 / CBS 10644)</name>
    <name type="common">Yeast</name>
    <dbReference type="NCBI Taxonomy" id="1160507"/>
    <lineage>
        <taxon>Eukaryota</taxon>
        <taxon>Fungi</taxon>
        <taxon>Dikarya</taxon>
        <taxon>Ascomycota</taxon>
        <taxon>Saccharomycotina</taxon>
        <taxon>Saccharomycetes</taxon>
        <taxon>Saccharomycetales</taxon>
        <taxon>Saccharomycetaceae</taxon>
        <taxon>Saccharomyces</taxon>
    </lineage>
</organism>
<dbReference type="GO" id="GO:0005634">
    <property type="term" value="C:nucleus"/>
    <property type="evidence" value="ECO:0007669"/>
    <property type="project" value="UniProtKB-ARBA"/>
</dbReference>
<keyword evidence="16" id="KW-1185">Reference proteome</keyword>
<dbReference type="PROSITE" id="PS50235">
    <property type="entry name" value="USP_3"/>
    <property type="match status" value="1"/>
</dbReference>
<keyword evidence="7" id="KW-0378">Hydrolase</keyword>
<dbReference type="InterPro" id="IPR050185">
    <property type="entry name" value="Ub_carboxyl-term_hydrolase"/>
</dbReference>
<evidence type="ECO:0000256" key="12">
    <source>
        <dbReference type="SAM" id="MobiDB-lite"/>
    </source>
</evidence>
<evidence type="ECO:0000256" key="6">
    <source>
        <dbReference type="ARBA" id="ARBA00022786"/>
    </source>
</evidence>
<keyword evidence="8" id="KW-0788">Thiol protease</keyword>
<dbReference type="InterPro" id="IPR018200">
    <property type="entry name" value="USP_CS"/>
</dbReference>
<comment type="catalytic activity">
    <reaction evidence="1">
        <text>Thiol-dependent hydrolysis of ester, thioester, amide, peptide and isopeptide bonds formed by the C-terminal Gly of ubiquitin (a 76-residue protein attached to proteins as an intracellular targeting signal).</text>
        <dbReference type="EC" id="3.4.19.12"/>
    </reaction>
</comment>
<dbReference type="InterPro" id="IPR038765">
    <property type="entry name" value="Papain-like_cys_pep_sf"/>
</dbReference>
<evidence type="ECO:0000256" key="3">
    <source>
        <dbReference type="ARBA" id="ARBA00012759"/>
    </source>
</evidence>
<dbReference type="PANTHER" id="PTHR21646:SF24">
    <property type="entry name" value="UBIQUITIN CARBOXYL-TERMINAL HYDROLASE"/>
    <property type="match status" value="1"/>
</dbReference>
<evidence type="ECO:0000256" key="8">
    <source>
        <dbReference type="ARBA" id="ARBA00022807"/>
    </source>
</evidence>
<feature type="region of interest" description="Disordered" evidence="12">
    <location>
        <begin position="1"/>
        <end position="29"/>
    </location>
</feature>
<dbReference type="InterPro" id="IPR028889">
    <property type="entry name" value="USP"/>
</dbReference>
<evidence type="ECO:0000256" key="2">
    <source>
        <dbReference type="ARBA" id="ARBA00009085"/>
    </source>
</evidence>
<dbReference type="GO" id="GO:0004843">
    <property type="term" value="F:cysteine-type deubiquitinase activity"/>
    <property type="evidence" value="ECO:0007669"/>
    <property type="project" value="UniProtKB-EC"/>
</dbReference>
<evidence type="ECO:0000256" key="11">
    <source>
        <dbReference type="ARBA" id="ARBA00081974"/>
    </source>
</evidence>
<evidence type="ECO:0000256" key="5">
    <source>
        <dbReference type="ARBA" id="ARBA00022670"/>
    </source>
</evidence>
<feature type="region of interest" description="Disordered" evidence="12">
    <location>
        <begin position="1223"/>
        <end position="1259"/>
    </location>
</feature>
<keyword evidence="4" id="KW-0597">Phosphoprotein</keyword>
<comment type="caution">
    <text evidence="15">The sequence shown here is derived from an EMBL/GenBank/DDBJ whole genome shotgun (WGS) entry which is preliminary data.</text>
</comment>